<dbReference type="InterPro" id="IPR025205">
    <property type="entry name" value="PilX/PilW_C"/>
</dbReference>
<dbReference type="InterPro" id="IPR025746">
    <property type="entry name" value="PilX_N_dom"/>
</dbReference>
<evidence type="ECO:0000313" key="3">
    <source>
        <dbReference type="EMBL" id="KIF83594.1"/>
    </source>
</evidence>
<protein>
    <recommendedName>
        <fullName evidence="5">PilX/PilW C-terminal domain-containing protein</fullName>
    </recommendedName>
</protein>
<feature type="domain" description="PilX/PilW C-terminal" evidence="1">
    <location>
        <begin position="117"/>
        <end position="171"/>
    </location>
</feature>
<evidence type="ECO:0000313" key="4">
    <source>
        <dbReference type="Proteomes" id="UP000031572"/>
    </source>
</evidence>
<feature type="domain" description="Type 4 fimbrial biogenesis protein PilX N-terminal" evidence="2">
    <location>
        <begin position="1"/>
        <end position="40"/>
    </location>
</feature>
<accession>A0A0C2BU80</accession>
<sequence length="204" mass="22231">MLALLAMVGLSAARISLQDEKASRNERDREIALLAAEAALTDAELDIETSPRSYLFEPDRNEGFALDCNNGQTALYLGLCLSGEVSRPTWQLMDFASALTGTKSVPYGHFTGRTLPNGAGPLPSHVPRYIIELMPDSSGGGAKAIYYYRITAIGFGAAHTTQVMLQALYRKAGTNSEEHAMPVGRFSWREIPNWKELHDALAGK</sequence>
<organism evidence="3 4">
    <name type="scientific">Noviherbaspirillum autotrophicum</name>
    <dbReference type="NCBI Taxonomy" id="709839"/>
    <lineage>
        <taxon>Bacteria</taxon>
        <taxon>Pseudomonadati</taxon>
        <taxon>Pseudomonadota</taxon>
        <taxon>Betaproteobacteria</taxon>
        <taxon>Burkholderiales</taxon>
        <taxon>Oxalobacteraceae</taxon>
        <taxon>Noviherbaspirillum</taxon>
    </lineage>
</organism>
<keyword evidence="4" id="KW-1185">Reference proteome</keyword>
<name>A0A0C2BU80_9BURK</name>
<dbReference type="AlphaFoldDB" id="A0A0C2BU80"/>
<evidence type="ECO:0000259" key="1">
    <source>
        <dbReference type="Pfam" id="PF13681"/>
    </source>
</evidence>
<reference evidence="3 4" key="1">
    <citation type="submission" date="2014-12" db="EMBL/GenBank/DDBJ databases">
        <title>Denitrispirillum autotrophicum gen. nov., sp. nov., Denitrifying, Facultatively Autotrophic Bacteria Isolated from Rice Paddy Soil.</title>
        <authorList>
            <person name="Ishii S."/>
            <person name="Ashida N."/>
            <person name="Ohno H."/>
            <person name="Otsuka S."/>
            <person name="Yokota A."/>
            <person name="Senoo K."/>
        </authorList>
    </citation>
    <scope>NUCLEOTIDE SEQUENCE [LARGE SCALE GENOMIC DNA]</scope>
    <source>
        <strain evidence="3 4">TSA66</strain>
    </source>
</reference>
<proteinExistence type="predicted"/>
<dbReference type="Pfam" id="PF14341">
    <property type="entry name" value="PilX_N"/>
    <property type="match status" value="1"/>
</dbReference>
<dbReference type="STRING" id="709839.TSA66_09180"/>
<evidence type="ECO:0000259" key="2">
    <source>
        <dbReference type="Pfam" id="PF14341"/>
    </source>
</evidence>
<dbReference type="Proteomes" id="UP000031572">
    <property type="component" value="Unassembled WGS sequence"/>
</dbReference>
<dbReference type="EMBL" id="JWJG01000028">
    <property type="protein sequence ID" value="KIF83594.1"/>
    <property type="molecule type" value="Genomic_DNA"/>
</dbReference>
<dbReference type="Pfam" id="PF13681">
    <property type="entry name" value="PilX"/>
    <property type="match status" value="1"/>
</dbReference>
<evidence type="ECO:0008006" key="5">
    <source>
        <dbReference type="Google" id="ProtNLM"/>
    </source>
</evidence>
<gene>
    <name evidence="3" type="ORF">TSA66_09180</name>
</gene>
<comment type="caution">
    <text evidence="3">The sequence shown here is derived from an EMBL/GenBank/DDBJ whole genome shotgun (WGS) entry which is preliminary data.</text>
</comment>